<dbReference type="Proteomes" id="UP000270678">
    <property type="component" value="Chromosome"/>
</dbReference>
<dbReference type="KEGG" id="plut:EI981_16885"/>
<protein>
    <submittedName>
        <fullName evidence="1">Uncharacterized protein</fullName>
    </submittedName>
</protein>
<dbReference type="EMBL" id="CP034346">
    <property type="protein sequence ID" value="AZS15944.1"/>
    <property type="molecule type" value="Genomic_DNA"/>
</dbReference>
<dbReference type="AlphaFoldDB" id="A0A3Q9ICD5"/>
<keyword evidence="2" id="KW-1185">Reference proteome</keyword>
<organism evidence="1 2">
    <name type="scientific">Paenibacillus lutimineralis</name>
    <dbReference type="NCBI Taxonomy" id="2707005"/>
    <lineage>
        <taxon>Bacteria</taxon>
        <taxon>Bacillati</taxon>
        <taxon>Bacillota</taxon>
        <taxon>Bacilli</taxon>
        <taxon>Bacillales</taxon>
        <taxon>Paenibacillaceae</taxon>
        <taxon>Paenibacillus</taxon>
    </lineage>
</organism>
<evidence type="ECO:0000313" key="2">
    <source>
        <dbReference type="Proteomes" id="UP000270678"/>
    </source>
</evidence>
<reference evidence="2" key="1">
    <citation type="submission" date="2018-12" db="EMBL/GenBank/DDBJ databases">
        <title>Complete genome sequence of Paenibacillus sp. MBLB1234.</title>
        <authorList>
            <person name="Nam Y.-D."/>
            <person name="Kang J."/>
            <person name="Chung W.-H."/>
            <person name="Park Y.S."/>
        </authorList>
    </citation>
    <scope>NUCLEOTIDE SEQUENCE [LARGE SCALE GENOMIC DNA]</scope>
    <source>
        <strain evidence="2">MBLB1234</strain>
    </source>
</reference>
<sequence>MNAIKLYQSIVNEQIFHEFKEQRGVSLFNHSANSNYIEDFISVAYVLCPNIIEVNGYIFIADFFETQEDKALDKLLKLESQFNSNKKHIEQWVNSWSFGDFFLGKDCESMDNEKILKQFGDILVYNWMRRAKELFPNRNIIAEYSEGLMGELGLSITLYEQ</sequence>
<proteinExistence type="predicted"/>
<accession>A0A3Q9ICD5</accession>
<evidence type="ECO:0000313" key="1">
    <source>
        <dbReference type="EMBL" id="AZS15944.1"/>
    </source>
</evidence>
<dbReference type="OrthoDB" id="2618800at2"/>
<name>A0A3Q9ICD5_9BACL</name>
<gene>
    <name evidence="1" type="ORF">EI981_16885</name>
</gene>